<keyword evidence="3" id="KW-1185">Reference proteome</keyword>
<feature type="compositionally biased region" description="Polar residues" evidence="1">
    <location>
        <begin position="381"/>
        <end position="415"/>
    </location>
</feature>
<feature type="compositionally biased region" description="Basic and acidic residues" evidence="1">
    <location>
        <begin position="462"/>
        <end position="478"/>
    </location>
</feature>
<gene>
    <name evidence="2" type="ORF">PECUL_23A054597</name>
</gene>
<evidence type="ECO:0000313" key="3">
    <source>
        <dbReference type="Proteomes" id="UP001295444"/>
    </source>
</evidence>
<feature type="region of interest" description="Disordered" evidence="1">
    <location>
        <begin position="342"/>
        <end position="415"/>
    </location>
</feature>
<proteinExistence type="predicted"/>
<name>A0AAD1SXZ5_PELCU</name>
<dbReference type="SMART" id="SM00384">
    <property type="entry name" value="AT_hook"/>
    <property type="match status" value="3"/>
</dbReference>
<accession>A0AAD1SXZ5</accession>
<feature type="compositionally biased region" description="Polar residues" evidence="1">
    <location>
        <begin position="364"/>
        <end position="374"/>
    </location>
</feature>
<dbReference type="GO" id="GO:0003677">
    <property type="term" value="F:DNA binding"/>
    <property type="evidence" value="ECO:0007669"/>
    <property type="project" value="InterPro"/>
</dbReference>
<feature type="region of interest" description="Disordered" evidence="1">
    <location>
        <begin position="440"/>
        <end position="480"/>
    </location>
</feature>
<dbReference type="EMBL" id="OW240920">
    <property type="protein sequence ID" value="CAH2314584.1"/>
    <property type="molecule type" value="Genomic_DNA"/>
</dbReference>
<sequence>MSQIHARSAVHTPGSVTPCSSARSHWKASDGKEKKRGRGRPCGSTNKNKMVQVGAVSFKMEREKHGSMNGISCQSASTEIMIGIKRGRGRPRKIELEPKPEIPKRPRGRPKKIQKVDEDVEEPVPEYTDISPEMLKSEYGHQNEVDPFQPKLHRQNVHPGELEASTLNAGPMQITHEIHPPGVSHERGWAREALVENELLPPDRETHGSQYPGWEAQPDPSHVSWVPGGVIDSDNNTVTHWVVEESQAPRPPIYTEGTSLDQNEYREDLLRGLADFRYQLTRELAAARGEMREGAELVRSAIDGVSAEIRRLGLLLQPLITVLTSGNILQPQQNSTPLNTLLRHQQDTPPDDPPNVSQHLPHFTNPSGLSQQGSFPVETMFHTQSDTSSQNMPGLHQRTANPTRSTPQQDLPCSQTQNDLKELTPVLDCSPPINKLAKDTSHGNTLNLPKQIAMPTASPSPPKHDLSLSQSPDHDPEAKNPVLDCPTIDNNLCLTQDTAPALLVVPTAMTSVFECPTAVSRPSSISSPVLAEDTETSFPEIPTVENFNMVSQSSEIMSDNSVLSQSAATLSQDSIQISQVSTMMSEDSAVTLQPPPTSPRAGTAPLQTERDVALMILQDSESPVSLTEFPTIKSSDTGYLPC</sequence>
<feature type="region of interest" description="Disordered" evidence="1">
    <location>
        <begin position="88"/>
        <end position="125"/>
    </location>
</feature>
<dbReference type="Pfam" id="PF02178">
    <property type="entry name" value="AT_hook"/>
    <property type="match status" value="2"/>
</dbReference>
<feature type="compositionally biased region" description="Basic and acidic residues" evidence="1">
    <location>
        <begin position="92"/>
        <end position="104"/>
    </location>
</feature>
<feature type="compositionally biased region" description="Polar residues" evidence="1">
    <location>
        <begin position="14"/>
        <end position="23"/>
    </location>
</feature>
<organism evidence="2 3">
    <name type="scientific">Pelobates cultripes</name>
    <name type="common">Western spadefoot toad</name>
    <dbReference type="NCBI Taxonomy" id="61616"/>
    <lineage>
        <taxon>Eukaryota</taxon>
        <taxon>Metazoa</taxon>
        <taxon>Chordata</taxon>
        <taxon>Craniata</taxon>
        <taxon>Vertebrata</taxon>
        <taxon>Euteleostomi</taxon>
        <taxon>Amphibia</taxon>
        <taxon>Batrachia</taxon>
        <taxon>Anura</taxon>
        <taxon>Pelobatoidea</taxon>
        <taxon>Pelobatidae</taxon>
        <taxon>Pelobates</taxon>
    </lineage>
</organism>
<reference evidence="2" key="1">
    <citation type="submission" date="2022-03" db="EMBL/GenBank/DDBJ databases">
        <authorList>
            <person name="Alioto T."/>
            <person name="Alioto T."/>
            <person name="Gomez Garrido J."/>
        </authorList>
    </citation>
    <scope>NUCLEOTIDE SEQUENCE</scope>
</reference>
<dbReference type="Proteomes" id="UP001295444">
    <property type="component" value="Chromosome 09"/>
</dbReference>
<dbReference type="InterPro" id="IPR017956">
    <property type="entry name" value="AT_hook_DNA-bd_motif"/>
</dbReference>
<feature type="region of interest" description="Disordered" evidence="1">
    <location>
        <begin position="1"/>
        <end position="50"/>
    </location>
</feature>
<dbReference type="PRINTS" id="PR00929">
    <property type="entry name" value="ATHOOK"/>
</dbReference>
<evidence type="ECO:0000313" key="2">
    <source>
        <dbReference type="EMBL" id="CAH2314584.1"/>
    </source>
</evidence>
<evidence type="ECO:0000256" key="1">
    <source>
        <dbReference type="SAM" id="MobiDB-lite"/>
    </source>
</evidence>
<dbReference type="AlphaFoldDB" id="A0AAD1SXZ5"/>
<protein>
    <submittedName>
        <fullName evidence="2">PREDICTED: uncharacterized protein LOC100486535 isoform X3</fullName>
    </submittedName>
</protein>